<dbReference type="InterPro" id="IPR032710">
    <property type="entry name" value="NTF2-like_dom_sf"/>
</dbReference>
<dbReference type="InterPro" id="IPR002075">
    <property type="entry name" value="NTF2_dom"/>
</dbReference>
<dbReference type="Gene3D" id="3.10.450.50">
    <property type="match status" value="1"/>
</dbReference>
<feature type="compositionally biased region" description="Low complexity" evidence="4">
    <location>
        <begin position="481"/>
        <end position="519"/>
    </location>
</feature>
<dbReference type="GeneID" id="105232783"/>
<dbReference type="OMA" id="KPRMRND"/>
<dbReference type="PROSITE" id="PS50177">
    <property type="entry name" value="NTF2_DOMAIN"/>
    <property type="match status" value="1"/>
</dbReference>
<dbReference type="PROSITE" id="PS50102">
    <property type="entry name" value="RRM"/>
    <property type="match status" value="1"/>
</dbReference>
<dbReference type="Gene3D" id="3.30.70.330">
    <property type="match status" value="1"/>
</dbReference>
<dbReference type="Proteomes" id="UP001652620">
    <property type="component" value="Chromosome 2"/>
</dbReference>
<dbReference type="InterPro" id="IPR000504">
    <property type="entry name" value="RRM_dom"/>
</dbReference>
<reference evidence="8" key="2">
    <citation type="submission" date="2025-08" db="UniProtKB">
        <authorList>
            <consortium name="RefSeq"/>
        </authorList>
    </citation>
    <scope>IDENTIFICATION</scope>
    <source>
        <tissue evidence="8">Adult</tissue>
    </source>
</reference>
<feature type="compositionally biased region" description="Polar residues" evidence="4">
    <location>
        <begin position="165"/>
        <end position="175"/>
    </location>
</feature>
<dbReference type="AlphaFoldDB" id="A0A6I9VQ24"/>
<dbReference type="GO" id="GO:0010494">
    <property type="term" value="C:cytoplasmic stress granule"/>
    <property type="evidence" value="ECO:0007669"/>
    <property type="project" value="UniProtKB-SubCell"/>
</dbReference>
<feature type="compositionally biased region" description="Low complexity" evidence="4">
    <location>
        <begin position="649"/>
        <end position="679"/>
    </location>
</feature>
<feature type="compositionally biased region" description="Polar residues" evidence="4">
    <location>
        <begin position="520"/>
        <end position="538"/>
    </location>
</feature>
<dbReference type="PANTHER" id="PTHR10693">
    <property type="entry name" value="RAS GTPASE-ACTIVATING PROTEIN-BINDING PROTEIN"/>
    <property type="match status" value="1"/>
</dbReference>
<dbReference type="GO" id="GO:0005829">
    <property type="term" value="C:cytosol"/>
    <property type="evidence" value="ECO:0007669"/>
    <property type="project" value="TreeGrafter"/>
</dbReference>
<keyword evidence="2 3" id="KW-0694">RNA-binding</keyword>
<dbReference type="FunCoup" id="A0A6I9VQ24">
    <property type="interactions" value="1700"/>
</dbReference>
<feature type="compositionally biased region" description="Low complexity" evidence="4">
    <location>
        <begin position="176"/>
        <end position="193"/>
    </location>
</feature>
<dbReference type="GO" id="GO:0003729">
    <property type="term" value="F:mRNA binding"/>
    <property type="evidence" value="ECO:0007669"/>
    <property type="project" value="TreeGrafter"/>
</dbReference>
<name>A0A6I9VQ24_BACDO</name>
<feature type="compositionally biased region" description="Low complexity" evidence="4">
    <location>
        <begin position="746"/>
        <end position="756"/>
    </location>
</feature>
<protein>
    <submittedName>
        <fullName evidence="8">Ras GTPase-activating protein-binding protein 1</fullName>
    </submittedName>
</protein>
<dbReference type="GO" id="GO:1990904">
    <property type="term" value="C:ribonucleoprotein complex"/>
    <property type="evidence" value="ECO:0007669"/>
    <property type="project" value="TreeGrafter"/>
</dbReference>
<reference evidence="7" key="1">
    <citation type="submission" date="2025-05" db="UniProtKB">
        <authorList>
            <consortium name="RefSeq"/>
        </authorList>
    </citation>
    <scope>NUCLEOTIDE SEQUENCE [LARGE SCALE GENOMIC DNA]</scope>
</reference>
<dbReference type="InterPro" id="IPR039539">
    <property type="entry name" value="Ras_GTPase_bind_prot"/>
</dbReference>
<evidence type="ECO:0000256" key="1">
    <source>
        <dbReference type="ARBA" id="ARBA00004210"/>
    </source>
</evidence>
<dbReference type="Pfam" id="PF02136">
    <property type="entry name" value="NTF2"/>
    <property type="match status" value="1"/>
</dbReference>
<dbReference type="CDD" id="cd00780">
    <property type="entry name" value="NTF2"/>
    <property type="match status" value="1"/>
</dbReference>
<feature type="compositionally biased region" description="Low complexity" evidence="4">
    <location>
        <begin position="281"/>
        <end position="291"/>
    </location>
</feature>
<dbReference type="InterPro" id="IPR018222">
    <property type="entry name" value="Nuclear_transport_factor_2_euk"/>
</dbReference>
<feature type="compositionally biased region" description="Gly residues" evidence="4">
    <location>
        <begin position="757"/>
        <end position="767"/>
    </location>
</feature>
<dbReference type="Pfam" id="PF00076">
    <property type="entry name" value="RRM_1"/>
    <property type="match status" value="1"/>
</dbReference>
<dbReference type="InterPro" id="IPR035979">
    <property type="entry name" value="RBD_domain_sf"/>
</dbReference>
<dbReference type="InParanoid" id="A0A6I9VQ24"/>
<evidence type="ECO:0000313" key="7">
    <source>
        <dbReference type="Proteomes" id="UP001652620"/>
    </source>
</evidence>
<feature type="region of interest" description="Disordered" evidence="4">
    <location>
        <begin position="136"/>
        <end position="193"/>
    </location>
</feature>
<dbReference type="FunFam" id="3.10.450.50:FF:000010">
    <property type="entry name" value="Ras GTPase-activating protein-binding protein"/>
    <property type="match status" value="1"/>
</dbReference>
<feature type="region of interest" description="Disordered" evidence="4">
    <location>
        <begin position="449"/>
        <end position="538"/>
    </location>
</feature>
<feature type="domain" description="NTF2" evidence="6">
    <location>
        <begin position="16"/>
        <end position="129"/>
    </location>
</feature>
<evidence type="ECO:0000256" key="2">
    <source>
        <dbReference type="ARBA" id="ARBA00022884"/>
    </source>
</evidence>
<gene>
    <name evidence="8" type="primary">LOC105232783</name>
</gene>
<evidence type="ECO:0000259" key="6">
    <source>
        <dbReference type="PROSITE" id="PS50177"/>
    </source>
</evidence>
<feature type="domain" description="RRM" evidence="5">
    <location>
        <begin position="557"/>
        <end position="645"/>
    </location>
</feature>
<dbReference type="InterPro" id="IPR012677">
    <property type="entry name" value="Nucleotide-bd_a/b_plait_sf"/>
</dbReference>
<organism evidence="7 8">
    <name type="scientific">Bactrocera dorsalis</name>
    <name type="common">Oriental fruit fly</name>
    <name type="synonym">Dacus dorsalis</name>
    <dbReference type="NCBI Taxonomy" id="27457"/>
    <lineage>
        <taxon>Eukaryota</taxon>
        <taxon>Metazoa</taxon>
        <taxon>Ecdysozoa</taxon>
        <taxon>Arthropoda</taxon>
        <taxon>Hexapoda</taxon>
        <taxon>Insecta</taxon>
        <taxon>Pterygota</taxon>
        <taxon>Neoptera</taxon>
        <taxon>Endopterygota</taxon>
        <taxon>Diptera</taxon>
        <taxon>Brachycera</taxon>
        <taxon>Muscomorpha</taxon>
        <taxon>Tephritoidea</taxon>
        <taxon>Tephritidae</taxon>
        <taxon>Bactrocera</taxon>
        <taxon>Bactrocera</taxon>
    </lineage>
</organism>
<dbReference type="CTD" id="47998"/>
<feature type="compositionally biased region" description="Basic and acidic residues" evidence="4">
    <location>
        <begin position="140"/>
        <end position="152"/>
    </location>
</feature>
<dbReference type="PANTHER" id="PTHR10693:SF20">
    <property type="entry name" value="AT27578P"/>
    <property type="match status" value="1"/>
</dbReference>
<dbReference type="SUPFAM" id="SSF54427">
    <property type="entry name" value="NTF2-like"/>
    <property type="match status" value="1"/>
</dbReference>
<feature type="region of interest" description="Disordered" evidence="4">
    <location>
        <begin position="629"/>
        <end position="767"/>
    </location>
</feature>
<feature type="compositionally biased region" description="Low complexity" evidence="4">
    <location>
        <begin position="461"/>
        <end position="473"/>
    </location>
</feature>
<sequence length="767" mass="81803">MVMDATQSQQPSPQSVGREFVRQYYTLLNRAPSHLHRFYNNNSSFIHGESTLVVGQRNIYNRIQQLNFNDCHAKISQVDAQATLGNGVVVQVTGELSNDGQPMRRFTQTFVLASQSPKKYYVHNDIFRYQDVFSDEENDAETRTEHDEEHEQSAATSAGAPGNEQVGSNLVTGSGPTTAEQQQPQQLAQLSTQVVNSTAGTSVLPQQQTGAQPSVGAPQQQAIYYSVPASGGRPVPLLTGTAPQATGAVSFPTAAPTAVVSQQVQLNGVVGHDDLLPTGNQQQQPGQGQQQIVGPSASPVVQQSTNMTAATPVLAGQTGSTAAVTAVPVAVPATANIPGFQQSPLVQSQVLQQPQPLQQPLIQQTQSAQQSSVLDLEDGVISSGLTSNTESVPRSGSAGLLAASDNVPAVDDFKTINEQQQQEKYEAAKQQQQQQNEIKTYANLFKSTSSSPSGFVTAAMQQQQQLQQQQQQQTSNNAYHSATTISSTTYSQSNSNSTSSLSVYNNRNSESSSLRLDSNTLNSVTQGGPLPQRNNTSRINKEYEPRRTSNAQQSDNQQLFLGNIPHHASEEELKALFGRFGQVLELRVMSKANGKLPPGVRNPQNFGFITYEDPESVQNCLANCPLYFPENSPDGQKLNVEEKKPRPMRPNNDMPPRQSMGGSSMGGNMNNSQRNMSGGPQSRSLSNSAGGGTSGGMMRNAGGSSANSNSMSRGQSSGGGPRLSGGFNRNENRSGPTNGNGPQVRGGNQNSAQSSGASGGNSYGTRR</sequence>
<evidence type="ECO:0000256" key="3">
    <source>
        <dbReference type="PROSITE-ProRule" id="PRU00176"/>
    </source>
</evidence>
<dbReference type="RefSeq" id="XP_011212916.1">
    <property type="nucleotide sequence ID" value="XM_011214614.4"/>
</dbReference>
<dbReference type="SUPFAM" id="SSF54928">
    <property type="entry name" value="RNA-binding domain, RBD"/>
    <property type="match status" value="1"/>
</dbReference>
<keyword evidence="7" id="KW-1185">Reference proteome</keyword>
<accession>A0A6I9VQ24</accession>
<dbReference type="SMART" id="SM00360">
    <property type="entry name" value="RRM"/>
    <property type="match status" value="1"/>
</dbReference>
<comment type="subcellular location">
    <subcellularLocation>
        <location evidence="1">Cytoplasm</location>
        <location evidence="1">Stress granule</location>
    </subcellularLocation>
</comment>
<evidence type="ECO:0000313" key="8">
    <source>
        <dbReference type="RefSeq" id="XP_011212916.1"/>
    </source>
</evidence>
<evidence type="ECO:0000256" key="4">
    <source>
        <dbReference type="SAM" id="MobiDB-lite"/>
    </source>
</evidence>
<dbReference type="OrthoDB" id="339151at2759"/>
<feature type="compositionally biased region" description="Low complexity" evidence="4">
    <location>
        <begin position="699"/>
        <end position="715"/>
    </location>
</feature>
<proteinExistence type="predicted"/>
<dbReference type="KEGG" id="bdr:105232783"/>
<feature type="region of interest" description="Disordered" evidence="4">
    <location>
        <begin position="272"/>
        <end position="301"/>
    </location>
</feature>
<evidence type="ECO:0000259" key="5">
    <source>
        <dbReference type="PROSITE" id="PS50102"/>
    </source>
</evidence>